<dbReference type="InterPro" id="IPR005135">
    <property type="entry name" value="Endo/exonuclease/phosphatase"/>
</dbReference>
<dbReference type="InterPro" id="IPR020848">
    <property type="entry name" value="AP_endonuclease_F1_CS"/>
</dbReference>
<dbReference type="PROSITE" id="PS00728">
    <property type="entry name" value="AP_NUCLEASE_F1_3"/>
    <property type="match status" value="1"/>
</dbReference>
<evidence type="ECO:0000313" key="9">
    <source>
        <dbReference type="Proteomes" id="UP001368618"/>
    </source>
</evidence>
<dbReference type="PANTHER" id="PTHR43250:SF2">
    <property type="entry name" value="EXODEOXYRIBONUCLEASE III"/>
    <property type="match status" value="1"/>
</dbReference>
<keyword evidence="6" id="KW-0460">Magnesium</keyword>
<evidence type="ECO:0000256" key="5">
    <source>
        <dbReference type="ARBA" id="ARBA00022801"/>
    </source>
</evidence>
<feature type="domain" description="Endonuclease/exonuclease/phosphatase" evidence="7">
    <location>
        <begin position="17"/>
        <end position="259"/>
    </location>
</feature>
<evidence type="ECO:0000313" key="8">
    <source>
        <dbReference type="EMBL" id="WWR11447.1"/>
    </source>
</evidence>
<dbReference type="PANTHER" id="PTHR43250">
    <property type="entry name" value="EXODEOXYRIBONUCLEASE III"/>
    <property type="match status" value="1"/>
</dbReference>
<evidence type="ECO:0000256" key="1">
    <source>
        <dbReference type="ARBA" id="ARBA00001936"/>
    </source>
</evidence>
<evidence type="ECO:0000259" key="7">
    <source>
        <dbReference type="Pfam" id="PF03372"/>
    </source>
</evidence>
<dbReference type="EC" id="3.1.11.2" evidence="8"/>
<organism evidence="8 9">
    <name type="scientific">Candidatus Legionella polyplacis</name>
    <dbReference type="NCBI Taxonomy" id="2005262"/>
    <lineage>
        <taxon>Bacteria</taxon>
        <taxon>Pseudomonadati</taxon>
        <taxon>Pseudomonadota</taxon>
        <taxon>Gammaproteobacteria</taxon>
        <taxon>Legionellales</taxon>
        <taxon>Legionellaceae</taxon>
        <taxon>Legionella</taxon>
    </lineage>
</organism>
<dbReference type="InterPro" id="IPR036691">
    <property type="entry name" value="Endo/exonu/phosph_ase_sf"/>
</dbReference>
<keyword evidence="5 8" id="KW-0378">Hydrolase</keyword>
<dbReference type="NCBIfam" id="TIGR00195">
    <property type="entry name" value="exoDNase_III"/>
    <property type="match status" value="1"/>
</dbReference>
<keyword evidence="4" id="KW-0479">Metal-binding</keyword>
<dbReference type="InterPro" id="IPR037493">
    <property type="entry name" value="ExoIII-like"/>
</dbReference>
<dbReference type="SUPFAM" id="SSF56219">
    <property type="entry name" value="DNase I-like"/>
    <property type="match status" value="1"/>
</dbReference>
<dbReference type="PROSITE" id="PS51435">
    <property type="entry name" value="AP_NUCLEASE_F1_4"/>
    <property type="match status" value="1"/>
</dbReference>
<dbReference type="Gene3D" id="3.60.10.10">
    <property type="entry name" value="Endonuclease/exonuclease/phosphatase"/>
    <property type="match status" value="1"/>
</dbReference>
<accession>A0ABZ2GVG1</accession>
<keyword evidence="9" id="KW-1185">Reference proteome</keyword>
<comment type="cofactor">
    <cofactor evidence="1">
        <name>Mn(2+)</name>
        <dbReference type="ChEBI" id="CHEBI:29035"/>
    </cofactor>
</comment>
<sequence>MLLLLLNIMVIGLIKFATWNVNSLKVRLSYILDWIKFFNIDVLALQETKLQNKEFPEKIFFDLGYYVMFNGQKSYNGVAIISKFPIMKSVINYKNLGWLGARILAVTILDIRIINVYVPNGFNMNSEKFLYKLMWLEDLISFIKSQLYFYSKLIILGDFNIAPRDNDVYDSIRIKDCLLVSKIERDFFFRILSLGFKDIFSVFLKNKRFFSWWDYRFNSFKLNKGFRIDHILLSDNLLKMCIDFGIDKYLRGLNKPSDHVPVWCMLNYII</sequence>
<evidence type="ECO:0000256" key="2">
    <source>
        <dbReference type="ARBA" id="ARBA00001946"/>
    </source>
</evidence>
<dbReference type="NCBIfam" id="TIGR00633">
    <property type="entry name" value="xth"/>
    <property type="match status" value="1"/>
</dbReference>
<dbReference type="CDD" id="cd09086">
    <property type="entry name" value="ExoIII-like_AP-endo"/>
    <property type="match status" value="1"/>
</dbReference>
<reference evidence="8" key="1">
    <citation type="submission" date="2023-09" db="EMBL/GenBank/DDBJ databases">
        <title>Genomes of two closely related lineages of the louse Polyplax serrata with different host specificities.</title>
        <authorList>
            <person name="Martinu J."/>
            <person name="Tarabai H."/>
            <person name="Stefka J."/>
            <person name="Hypsa V."/>
        </authorList>
    </citation>
    <scope>NUCLEOTIDE SEQUENCE [LARGE SCALE GENOMIC DNA]</scope>
    <source>
        <strain evidence="8">98ZLc_SE</strain>
    </source>
</reference>
<evidence type="ECO:0000256" key="3">
    <source>
        <dbReference type="ARBA" id="ARBA00007092"/>
    </source>
</evidence>
<comment type="cofactor">
    <cofactor evidence="2">
        <name>Mg(2+)</name>
        <dbReference type="ChEBI" id="CHEBI:18420"/>
    </cofactor>
</comment>
<dbReference type="Pfam" id="PF03372">
    <property type="entry name" value="Exo_endo_phos"/>
    <property type="match status" value="1"/>
</dbReference>
<protein>
    <submittedName>
        <fullName evidence="8">Exodeoxyribonuclease III</fullName>
        <ecNumber evidence="8">3.1.11.2</ecNumber>
    </submittedName>
</protein>
<gene>
    <name evidence="8" type="primary">xth</name>
    <name evidence="8" type="ORF">RQL39_01990</name>
</gene>
<evidence type="ECO:0000256" key="6">
    <source>
        <dbReference type="ARBA" id="ARBA00022842"/>
    </source>
</evidence>
<proteinExistence type="inferred from homology"/>
<name>A0ABZ2GVG1_9GAMM</name>
<dbReference type="InterPro" id="IPR004808">
    <property type="entry name" value="AP_endonuc_1"/>
</dbReference>
<evidence type="ECO:0000256" key="4">
    <source>
        <dbReference type="ARBA" id="ARBA00022723"/>
    </source>
</evidence>
<comment type="similarity">
    <text evidence="3">Belongs to the DNA repair enzymes AP/ExoA family.</text>
</comment>
<dbReference type="RefSeq" id="WP_233485102.1">
    <property type="nucleotide sequence ID" value="NZ_CP021497.1"/>
</dbReference>
<dbReference type="EMBL" id="CP135137">
    <property type="protein sequence ID" value="WWR11447.1"/>
    <property type="molecule type" value="Genomic_DNA"/>
</dbReference>
<dbReference type="Proteomes" id="UP001368618">
    <property type="component" value="Chromosome"/>
</dbReference>
<dbReference type="GO" id="GO:0008311">
    <property type="term" value="F:double-stranded DNA 3'-5' DNA exonuclease activity"/>
    <property type="evidence" value="ECO:0007669"/>
    <property type="project" value="UniProtKB-EC"/>
</dbReference>